<feature type="domain" description="Response regulatory" evidence="2">
    <location>
        <begin position="27"/>
        <end position="151"/>
    </location>
</feature>
<protein>
    <submittedName>
        <fullName evidence="4">DUF3369 domain-containing protein</fullName>
    </submittedName>
</protein>
<keyword evidence="5" id="KW-1185">Reference proteome</keyword>
<keyword evidence="1" id="KW-0597">Phosphoprotein</keyword>
<dbReference type="InterPro" id="IPR037522">
    <property type="entry name" value="HD_GYP_dom"/>
</dbReference>
<accession>A0A928YTF2</accession>
<evidence type="ECO:0000259" key="2">
    <source>
        <dbReference type="PROSITE" id="PS50110"/>
    </source>
</evidence>
<dbReference type="PANTHER" id="PTHR45228:SF9">
    <property type="entry name" value="3'3'-CGAMP-SPECIFIC PHOSPHODIESTERASE 2"/>
    <property type="match status" value="1"/>
</dbReference>
<dbReference type="GO" id="GO:0000160">
    <property type="term" value="P:phosphorelay signal transduction system"/>
    <property type="evidence" value="ECO:0007669"/>
    <property type="project" value="InterPro"/>
</dbReference>
<dbReference type="EMBL" id="PRDL01000001">
    <property type="protein sequence ID" value="MBE8716280.1"/>
    <property type="molecule type" value="Genomic_DNA"/>
</dbReference>
<evidence type="ECO:0000259" key="3">
    <source>
        <dbReference type="PROSITE" id="PS51832"/>
    </source>
</evidence>
<gene>
    <name evidence="4" type="ORF">C4F51_03660</name>
</gene>
<sequence length="527" mass="59715">MEFLKKSPKTSALDTAARLQRNVPAWKVAIIDDDRQVHAVTRLVLANTRIDDIPIEFLDAFSGSEGLRLFQDHPDIALAFIDVIMESDDAGLDLIHRIRHELGNHTTRIVLRTGQPGTSPEETIIRDYDINDYKSKIELTDTKLKTCTFSCIRSYRDILTIENSQRGMRRVIDASDSVLLSRSLYQFGNAIFEHTIQLLGINTTEMYLVTRHEDLYGDTELTLLAATGAAVELRSGWNTSILPPDVKTSIMETLVRKRSSNKDGIFIGYYNTDPRTESVLYTNFRQPHSELQEDILRMFAANITLIFQNLSAREIILETQKELLLVIGDAIELRSKETGSHVRRVSLMSELLALQIGQSNEFAQTLRHAAPLHDLGKIGIPEYILHKPGKLDPEEWEIMKSHATIGYEMLKNSNRIIAKMGARIAHSHHEHWDGRGYPQGLSGESIPLEGRIVGIIDVIDALGSQRTYKKAWAEEDIKQYIIDRRGLQFDPALVDAAIVLFDQFREIRRQLPDILTPHTQNISESSS</sequence>
<dbReference type="InterPro" id="IPR001789">
    <property type="entry name" value="Sig_transdc_resp-reg_receiver"/>
</dbReference>
<proteinExistence type="predicted"/>
<dbReference type="CDD" id="cd00077">
    <property type="entry name" value="HDc"/>
    <property type="match status" value="1"/>
</dbReference>
<evidence type="ECO:0000256" key="1">
    <source>
        <dbReference type="PROSITE-ProRule" id="PRU00169"/>
    </source>
</evidence>
<dbReference type="PROSITE" id="PS50110">
    <property type="entry name" value="RESPONSE_REGULATORY"/>
    <property type="match status" value="1"/>
</dbReference>
<reference evidence="4" key="1">
    <citation type="submission" date="2018-07" db="EMBL/GenBank/DDBJ databases">
        <title>Genome assembly of strain Ka43.</title>
        <authorList>
            <person name="Kukolya J."/>
            <person name="Nagy I."/>
            <person name="Horvath B."/>
            <person name="Toth A."/>
        </authorList>
    </citation>
    <scope>NUCLEOTIDE SEQUENCE</scope>
    <source>
        <strain evidence="4">KB43</strain>
    </source>
</reference>
<dbReference type="InterPro" id="IPR011006">
    <property type="entry name" value="CheY-like_superfamily"/>
</dbReference>
<feature type="modified residue" description="4-aspartylphosphate" evidence="1">
    <location>
        <position position="82"/>
    </location>
</feature>
<dbReference type="SMART" id="SM00471">
    <property type="entry name" value="HDc"/>
    <property type="match status" value="1"/>
</dbReference>
<dbReference type="AlphaFoldDB" id="A0A928YTF2"/>
<dbReference type="SUPFAM" id="SSF109604">
    <property type="entry name" value="HD-domain/PDEase-like"/>
    <property type="match status" value="1"/>
</dbReference>
<evidence type="ECO:0000313" key="4">
    <source>
        <dbReference type="EMBL" id="MBE8716280.1"/>
    </source>
</evidence>
<dbReference type="Proteomes" id="UP000652567">
    <property type="component" value="Unassembled WGS sequence"/>
</dbReference>
<name>A0A928YTF2_9GAMM</name>
<dbReference type="PROSITE" id="PS51832">
    <property type="entry name" value="HD_GYP"/>
    <property type="match status" value="1"/>
</dbReference>
<evidence type="ECO:0000313" key="5">
    <source>
        <dbReference type="Proteomes" id="UP000652567"/>
    </source>
</evidence>
<dbReference type="Pfam" id="PF13487">
    <property type="entry name" value="HD_5"/>
    <property type="match status" value="1"/>
</dbReference>
<comment type="caution">
    <text evidence="4">The sequence shown here is derived from an EMBL/GenBank/DDBJ whole genome shotgun (WGS) entry which is preliminary data.</text>
</comment>
<dbReference type="GO" id="GO:0008081">
    <property type="term" value="F:phosphoric diester hydrolase activity"/>
    <property type="evidence" value="ECO:0007669"/>
    <property type="project" value="UniProtKB-ARBA"/>
</dbReference>
<dbReference type="Gene3D" id="1.10.3210.10">
    <property type="entry name" value="Hypothetical protein af1432"/>
    <property type="match status" value="1"/>
</dbReference>
<dbReference type="Gene3D" id="3.40.50.2300">
    <property type="match status" value="1"/>
</dbReference>
<dbReference type="SUPFAM" id="SSF52172">
    <property type="entry name" value="CheY-like"/>
    <property type="match status" value="1"/>
</dbReference>
<dbReference type="InterPro" id="IPR003607">
    <property type="entry name" value="HD/PDEase_dom"/>
</dbReference>
<feature type="domain" description="HD-GYP" evidence="3">
    <location>
        <begin position="316"/>
        <end position="513"/>
    </location>
</feature>
<dbReference type="Pfam" id="PF11849">
    <property type="entry name" value="DUF3369"/>
    <property type="match status" value="1"/>
</dbReference>
<dbReference type="InterPro" id="IPR052020">
    <property type="entry name" value="Cyclic_di-GMP/3'3'-cGAMP_PDE"/>
</dbReference>
<dbReference type="RefSeq" id="WP_193907229.1">
    <property type="nucleotide sequence ID" value="NZ_PRDL01000001.1"/>
</dbReference>
<organism evidence="4 5">
    <name type="scientific">Cellvibrio polysaccharolyticus</name>
    <dbReference type="NCBI Taxonomy" id="2082724"/>
    <lineage>
        <taxon>Bacteria</taxon>
        <taxon>Pseudomonadati</taxon>
        <taxon>Pseudomonadota</taxon>
        <taxon>Gammaproteobacteria</taxon>
        <taxon>Cellvibrionales</taxon>
        <taxon>Cellvibrionaceae</taxon>
        <taxon>Cellvibrio</taxon>
    </lineage>
</organism>
<dbReference type="PANTHER" id="PTHR45228">
    <property type="entry name" value="CYCLIC DI-GMP PHOSPHODIESTERASE TM_0186-RELATED"/>
    <property type="match status" value="1"/>
</dbReference>
<dbReference type="InterPro" id="IPR021800">
    <property type="entry name" value="DUF3369"/>
</dbReference>